<name>A0A2P6RTE4_ROSCH</name>
<dbReference type="Proteomes" id="UP000238479">
    <property type="component" value="Chromosome 2"/>
</dbReference>
<dbReference type="EMBL" id="PDCK01000040">
    <property type="protein sequence ID" value="PRQ49707.1"/>
    <property type="molecule type" value="Genomic_DNA"/>
</dbReference>
<dbReference type="Gramene" id="PRQ49707">
    <property type="protein sequence ID" value="PRQ49707"/>
    <property type="gene ID" value="RchiOBHm_Chr2g0124921"/>
</dbReference>
<keyword evidence="2" id="KW-1185">Reference proteome</keyword>
<evidence type="ECO:0000313" key="2">
    <source>
        <dbReference type="Proteomes" id="UP000238479"/>
    </source>
</evidence>
<proteinExistence type="predicted"/>
<gene>
    <name evidence="1" type="ORF">RchiOBHm_Chr2g0124921</name>
</gene>
<accession>A0A2P6RTE4</accession>
<evidence type="ECO:0000313" key="1">
    <source>
        <dbReference type="EMBL" id="PRQ49707.1"/>
    </source>
</evidence>
<dbReference type="AlphaFoldDB" id="A0A2P6RTE4"/>
<organism evidence="1 2">
    <name type="scientific">Rosa chinensis</name>
    <name type="common">China rose</name>
    <dbReference type="NCBI Taxonomy" id="74649"/>
    <lineage>
        <taxon>Eukaryota</taxon>
        <taxon>Viridiplantae</taxon>
        <taxon>Streptophyta</taxon>
        <taxon>Embryophyta</taxon>
        <taxon>Tracheophyta</taxon>
        <taxon>Spermatophyta</taxon>
        <taxon>Magnoliopsida</taxon>
        <taxon>eudicotyledons</taxon>
        <taxon>Gunneridae</taxon>
        <taxon>Pentapetalae</taxon>
        <taxon>rosids</taxon>
        <taxon>fabids</taxon>
        <taxon>Rosales</taxon>
        <taxon>Rosaceae</taxon>
        <taxon>Rosoideae</taxon>
        <taxon>Rosoideae incertae sedis</taxon>
        <taxon>Rosa</taxon>
    </lineage>
</organism>
<sequence length="99" mass="11374">MVGNGISIVLKSWPKDLRLQVASSWKYYIVRLNLGRVTGYDSVRALVCLPSYFMDLSRLLKTPGYISCPGWTQLLFLSRLDLFIVLSRLDRVIIFYLLG</sequence>
<reference evidence="1 2" key="1">
    <citation type="journal article" date="2018" name="Nat. Genet.">
        <title>The Rosa genome provides new insights in the design of modern roses.</title>
        <authorList>
            <person name="Bendahmane M."/>
        </authorList>
    </citation>
    <scope>NUCLEOTIDE SEQUENCE [LARGE SCALE GENOMIC DNA]</scope>
    <source>
        <strain evidence="2">cv. Old Blush</strain>
    </source>
</reference>
<protein>
    <submittedName>
        <fullName evidence="1">Uncharacterized protein</fullName>
    </submittedName>
</protein>
<comment type="caution">
    <text evidence="1">The sequence shown here is derived from an EMBL/GenBank/DDBJ whole genome shotgun (WGS) entry which is preliminary data.</text>
</comment>